<dbReference type="Proteomes" id="UP000095651">
    <property type="component" value="Unassembled WGS sequence"/>
</dbReference>
<organism evidence="5 6">
    <name type="scientific">Hungatella hathewayi</name>
    <dbReference type="NCBI Taxonomy" id="154046"/>
    <lineage>
        <taxon>Bacteria</taxon>
        <taxon>Bacillati</taxon>
        <taxon>Bacillota</taxon>
        <taxon>Clostridia</taxon>
        <taxon>Lachnospirales</taxon>
        <taxon>Lachnospiraceae</taxon>
        <taxon>Hungatella</taxon>
    </lineage>
</organism>
<evidence type="ECO:0000256" key="2">
    <source>
        <dbReference type="ARBA" id="ARBA00023125"/>
    </source>
</evidence>
<dbReference type="PROSITE" id="PS01124">
    <property type="entry name" value="HTH_ARAC_FAMILY_2"/>
    <property type="match status" value="1"/>
</dbReference>
<dbReference type="SUPFAM" id="SSF51215">
    <property type="entry name" value="Regulatory protein AraC"/>
    <property type="match status" value="1"/>
</dbReference>
<dbReference type="InterPro" id="IPR009057">
    <property type="entry name" value="Homeodomain-like_sf"/>
</dbReference>
<feature type="domain" description="HTH araC/xylS-type" evidence="4">
    <location>
        <begin position="204"/>
        <end position="301"/>
    </location>
</feature>
<dbReference type="AlphaFoldDB" id="A0A174CKT6"/>
<name>A0A174CKT6_9FIRM</name>
<evidence type="ECO:0000259" key="4">
    <source>
        <dbReference type="PROSITE" id="PS01124"/>
    </source>
</evidence>
<evidence type="ECO:0000256" key="1">
    <source>
        <dbReference type="ARBA" id="ARBA00023015"/>
    </source>
</evidence>
<protein>
    <submittedName>
        <fullName evidence="5">DNA-binding domain-containing protein, AraC-type</fullName>
    </submittedName>
</protein>
<accession>A0A174CKT6</accession>
<dbReference type="SMART" id="SM00342">
    <property type="entry name" value="HTH_ARAC"/>
    <property type="match status" value="1"/>
</dbReference>
<dbReference type="Pfam" id="PF02311">
    <property type="entry name" value="AraC_binding"/>
    <property type="match status" value="1"/>
</dbReference>
<dbReference type="Pfam" id="PF12833">
    <property type="entry name" value="HTH_18"/>
    <property type="match status" value="1"/>
</dbReference>
<keyword evidence="2 5" id="KW-0238">DNA-binding</keyword>
<sequence>MTFFTEQDTNRNKSIPLSPECGTLKNDGCRRIHFPEIIRSHHMISAKPINDVYHMHDSYELLLFLGGCTDCYIEHHRYRLQRGDLLIINSQEIHRAVSYEGTPYERIATHFSPELVRNYCTEQTDLLSCFEKRKNADRNLLSLPPRSLERYLYLTDHLHTAVASASFGHDVLASTYLLQLLVLANTCFYESTLIPENIMPQLSSQIMRYIDEHLTEDLSIQALADHLYMNRSHMSRKFREQAGCSIQEYLILKRISLAKTLLKQGKSVTDTCELSGFHDYSNFIRTFKKYAQVSPGHYRVTNMES</sequence>
<proteinExistence type="predicted"/>
<keyword evidence="1" id="KW-0805">Transcription regulation</keyword>
<evidence type="ECO:0000313" key="5">
    <source>
        <dbReference type="EMBL" id="CUO12408.1"/>
    </source>
</evidence>
<evidence type="ECO:0000256" key="3">
    <source>
        <dbReference type="ARBA" id="ARBA00023163"/>
    </source>
</evidence>
<dbReference type="GO" id="GO:0043565">
    <property type="term" value="F:sequence-specific DNA binding"/>
    <property type="evidence" value="ECO:0007669"/>
    <property type="project" value="InterPro"/>
</dbReference>
<dbReference type="EMBL" id="CYZE01000004">
    <property type="protein sequence ID" value="CUO12408.1"/>
    <property type="molecule type" value="Genomic_DNA"/>
</dbReference>
<keyword evidence="3" id="KW-0804">Transcription</keyword>
<gene>
    <name evidence="5" type="primary">marA_1</name>
    <name evidence="5" type="ORF">ERS852407_01903</name>
</gene>
<dbReference type="InterPro" id="IPR018062">
    <property type="entry name" value="HTH_AraC-typ_CS"/>
</dbReference>
<dbReference type="InterPro" id="IPR018060">
    <property type="entry name" value="HTH_AraC"/>
</dbReference>
<dbReference type="PROSITE" id="PS00041">
    <property type="entry name" value="HTH_ARAC_FAMILY_1"/>
    <property type="match status" value="1"/>
</dbReference>
<dbReference type="InterPro" id="IPR003313">
    <property type="entry name" value="AraC-bd"/>
</dbReference>
<reference evidence="5 6" key="1">
    <citation type="submission" date="2015-09" db="EMBL/GenBank/DDBJ databases">
        <authorList>
            <consortium name="Pathogen Informatics"/>
        </authorList>
    </citation>
    <scope>NUCLEOTIDE SEQUENCE [LARGE SCALE GENOMIC DNA]</scope>
    <source>
        <strain evidence="5 6">2789STDY5608850</strain>
    </source>
</reference>
<dbReference type="PANTHER" id="PTHR43280">
    <property type="entry name" value="ARAC-FAMILY TRANSCRIPTIONAL REGULATOR"/>
    <property type="match status" value="1"/>
</dbReference>
<evidence type="ECO:0000313" key="6">
    <source>
        <dbReference type="Proteomes" id="UP000095651"/>
    </source>
</evidence>
<dbReference type="RefSeq" id="WP_055654504.1">
    <property type="nucleotide sequence ID" value="NZ_CABIXC010000004.1"/>
</dbReference>
<dbReference type="GO" id="GO:0003700">
    <property type="term" value="F:DNA-binding transcription factor activity"/>
    <property type="evidence" value="ECO:0007669"/>
    <property type="project" value="InterPro"/>
</dbReference>
<dbReference type="Gene3D" id="1.10.10.60">
    <property type="entry name" value="Homeodomain-like"/>
    <property type="match status" value="2"/>
</dbReference>
<dbReference type="PANTHER" id="PTHR43280:SF34">
    <property type="entry name" value="ARAC-FAMILY TRANSCRIPTIONAL REGULATOR"/>
    <property type="match status" value="1"/>
</dbReference>
<dbReference type="InterPro" id="IPR037923">
    <property type="entry name" value="HTH-like"/>
</dbReference>
<dbReference type="SUPFAM" id="SSF46689">
    <property type="entry name" value="Homeodomain-like"/>
    <property type="match status" value="2"/>
</dbReference>